<dbReference type="InterPro" id="IPR041527">
    <property type="entry name" value="YhcG_N"/>
</dbReference>
<dbReference type="Pfam" id="PF06250">
    <property type="entry name" value="YhcG_C"/>
    <property type="match status" value="1"/>
</dbReference>
<proteinExistence type="predicted"/>
<dbReference type="Pfam" id="PF17761">
    <property type="entry name" value="DUF1016_N"/>
    <property type="match status" value="1"/>
</dbReference>
<dbReference type="EMBL" id="AMCI01000552">
    <property type="protein sequence ID" value="EJX08715.1"/>
    <property type="molecule type" value="Genomic_DNA"/>
</dbReference>
<evidence type="ECO:0000313" key="3">
    <source>
        <dbReference type="EMBL" id="EJX08715.1"/>
    </source>
</evidence>
<comment type="caution">
    <text evidence="3">The sequence shown here is derived from an EMBL/GenBank/DDBJ whole genome shotgun (WGS) entry which is preliminary data.</text>
</comment>
<feature type="domain" description="YhcG PDDEXK nuclease" evidence="1">
    <location>
        <begin position="220"/>
        <end position="370"/>
    </location>
</feature>
<dbReference type="PANTHER" id="PTHR30547:SF5">
    <property type="entry name" value="NUCLEASE YHCG-RELATED"/>
    <property type="match status" value="1"/>
</dbReference>
<organism evidence="3">
    <name type="scientific">gut metagenome</name>
    <dbReference type="NCBI Taxonomy" id="749906"/>
    <lineage>
        <taxon>unclassified sequences</taxon>
        <taxon>metagenomes</taxon>
        <taxon>organismal metagenomes</taxon>
    </lineage>
</organism>
<protein>
    <submittedName>
        <fullName evidence="3">Protein containing DUF1016</fullName>
    </submittedName>
</protein>
<reference evidence="3" key="1">
    <citation type="journal article" date="2012" name="PLoS ONE">
        <title>Gene sets for utilization of primary and secondary nutrition supplies in the distal gut of endangered iberian lynx.</title>
        <authorList>
            <person name="Alcaide M."/>
            <person name="Messina E."/>
            <person name="Richter M."/>
            <person name="Bargiela R."/>
            <person name="Peplies J."/>
            <person name="Huws S.A."/>
            <person name="Newbold C.J."/>
            <person name="Golyshin P.N."/>
            <person name="Simon M.A."/>
            <person name="Lopez G."/>
            <person name="Yakimov M.M."/>
            <person name="Ferrer M."/>
        </authorList>
    </citation>
    <scope>NUCLEOTIDE SEQUENCE</scope>
</reference>
<gene>
    <name evidence="3" type="ORF">EVA_03151</name>
</gene>
<feature type="domain" description="YhcG N-terminal" evidence="2">
    <location>
        <begin position="12"/>
        <end position="101"/>
    </location>
</feature>
<accession>J9H4I8</accession>
<dbReference type="Gene3D" id="3.40.1350.10">
    <property type="match status" value="1"/>
</dbReference>
<dbReference type="PANTHER" id="PTHR30547">
    <property type="entry name" value="UNCHARACTERIZED PROTEIN YHCG-RELATED"/>
    <property type="match status" value="1"/>
</dbReference>
<dbReference type="InterPro" id="IPR053148">
    <property type="entry name" value="PD-DEXK-like_domain"/>
</dbReference>
<dbReference type="GO" id="GO:0003676">
    <property type="term" value="F:nucleic acid binding"/>
    <property type="evidence" value="ECO:0007669"/>
    <property type="project" value="InterPro"/>
</dbReference>
<dbReference type="AlphaFoldDB" id="J9H4I8"/>
<sequence length="379" mass="44123">MNFEALIKHINTIQNTLQAQAAHAVNLALTSRNWLMGCYIVEFEQNGEDRAAYGERLLKKLEQGLNIKGLNERRFREFRRLYLVYPHLKEPIIQYITSQIQIRQSLTAKSSEPIRRLITAESEKDVCKRSTEHPQTETWMIPADRLFNKLSSTHLNTLSGIDNPIKRAFYEMETIRGCWSVKELERQITSLYYERSGLSQNKEVLSALVRQQAALLQPKDIINTPVTLEFLGLNERALVTENDLEQSILDNLQRFLLEMGHGFCFEARQKRILIDEDYFFADLVFYHRILKCHVIVELKIDKFRHEYASQLNMYLNYFKAEVMQPDDNPPIGILLCTEKGDTLVKYATAGLDPNIFVQKYMIELPSEEEIKSFIASSNF</sequence>
<evidence type="ECO:0000259" key="1">
    <source>
        <dbReference type="Pfam" id="PF06250"/>
    </source>
</evidence>
<dbReference type="InterPro" id="IPR009362">
    <property type="entry name" value="YhcG_C"/>
</dbReference>
<name>J9H4I8_9ZZZZ</name>
<dbReference type="InterPro" id="IPR011856">
    <property type="entry name" value="tRNA_endonuc-like_dom_sf"/>
</dbReference>
<evidence type="ECO:0000259" key="2">
    <source>
        <dbReference type="Pfam" id="PF17761"/>
    </source>
</evidence>